<dbReference type="Proteomes" id="UP000293547">
    <property type="component" value="Unassembled WGS sequence"/>
</dbReference>
<evidence type="ECO:0000313" key="2">
    <source>
        <dbReference type="Proteomes" id="UP000293547"/>
    </source>
</evidence>
<name>A0ACB6FL66_9PLEO</name>
<reference evidence="1 2" key="1">
    <citation type="journal article" date="2019" name="bioRxiv">
        <title>Genomics, evolutionary history and diagnostics of the Alternaria alternata species group including apple and Asian pear pathotypes.</title>
        <authorList>
            <person name="Armitage A.D."/>
            <person name="Cockerton H.M."/>
            <person name="Sreenivasaprasad S."/>
            <person name="Woodhall J.W."/>
            <person name="Lane C.R."/>
            <person name="Harrison R.J."/>
            <person name="Clarkson J.P."/>
        </authorList>
    </citation>
    <scope>NUCLEOTIDE SEQUENCE [LARGE SCALE GENOMIC DNA]</scope>
    <source>
        <strain evidence="1 2">FERA 650</strain>
    </source>
</reference>
<protein>
    <submittedName>
        <fullName evidence="1">Uncharacterized protein</fullName>
    </submittedName>
</protein>
<organism evidence="1 2">
    <name type="scientific">Alternaria gaisen</name>
    <dbReference type="NCBI Taxonomy" id="167740"/>
    <lineage>
        <taxon>Eukaryota</taxon>
        <taxon>Fungi</taxon>
        <taxon>Dikarya</taxon>
        <taxon>Ascomycota</taxon>
        <taxon>Pezizomycotina</taxon>
        <taxon>Dothideomycetes</taxon>
        <taxon>Pleosporomycetidae</taxon>
        <taxon>Pleosporales</taxon>
        <taxon>Pleosporineae</taxon>
        <taxon>Pleosporaceae</taxon>
        <taxon>Alternaria</taxon>
        <taxon>Alternaria sect. Alternaria</taxon>
    </lineage>
</organism>
<evidence type="ECO:0000313" key="1">
    <source>
        <dbReference type="EMBL" id="KAB2105155.1"/>
    </source>
</evidence>
<comment type="caution">
    <text evidence="1">The sequence shown here is derived from an EMBL/GenBank/DDBJ whole genome shotgun (WGS) entry which is preliminary data.</text>
</comment>
<dbReference type="EMBL" id="PDWZ02000006">
    <property type="protein sequence ID" value="KAB2105155.1"/>
    <property type="molecule type" value="Genomic_DNA"/>
</dbReference>
<keyword evidence="2" id="KW-1185">Reference proteome</keyword>
<gene>
    <name evidence="1" type="ORF">AG0111_0g7109</name>
</gene>
<sequence length="323" mass="38084">MASTSLPHLPAELWAQVLQNVDDPFTLWITCRQVSRTWRTEGEHAFRTIFLPILHIEWTRVAFGRIAHTIIAIPDEHSIKSQSTTLSLVLRWGKPRSEVIAPNHPEDFTHDEFRRELAWITKYNDYHSWLYNSPLEMNEQAIWFDTADGRYTFFGCAETIAFTPQYPAQEQNMRDRRRVTCGWKVLMDALFAEEVFVRRRHPGPSFHELGEQGMHGIVAGEDHPMEPRTVLAEKFKPLYAVAFQERLRRAFNKEGVDLYTHDSFTSVCNANQQLDYHIEKTGCVWMMNCRFERLQAFLHSLLKRERKRWDLDITGRQVYMRLV</sequence>
<proteinExistence type="predicted"/>
<accession>A0ACB6FL66</accession>